<dbReference type="InterPro" id="IPR036388">
    <property type="entry name" value="WH-like_DNA-bd_sf"/>
</dbReference>
<evidence type="ECO:0000256" key="3">
    <source>
        <dbReference type="PROSITE-ProRule" id="PRU01091"/>
    </source>
</evidence>
<dbReference type="PROSITE" id="PS50110">
    <property type="entry name" value="RESPONSE_REGULATORY"/>
    <property type="match status" value="1"/>
</dbReference>
<organism evidence="6 7">
    <name type="scientific">Rubrivivax gelatinosus (strain NBRC 100245 / IL144)</name>
    <dbReference type="NCBI Taxonomy" id="983917"/>
    <lineage>
        <taxon>Bacteria</taxon>
        <taxon>Pseudomonadati</taxon>
        <taxon>Pseudomonadota</taxon>
        <taxon>Betaproteobacteria</taxon>
        <taxon>Burkholderiales</taxon>
        <taxon>Sphaerotilaceae</taxon>
        <taxon>Rubrivivax</taxon>
    </lineage>
</organism>
<dbReference type="Gene3D" id="6.10.250.690">
    <property type="match status" value="1"/>
</dbReference>
<dbReference type="EMBL" id="AP012320">
    <property type="protein sequence ID" value="BAL95070.1"/>
    <property type="molecule type" value="Genomic_DNA"/>
</dbReference>
<dbReference type="PATRIC" id="fig|983917.3.peg.1693"/>
<evidence type="ECO:0000259" key="4">
    <source>
        <dbReference type="PROSITE" id="PS50110"/>
    </source>
</evidence>
<dbReference type="Pfam" id="PF00486">
    <property type="entry name" value="Trans_reg_C"/>
    <property type="match status" value="1"/>
</dbReference>
<reference evidence="6 7" key="1">
    <citation type="journal article" date="2012" name="J. Bacteriol.">
        <title>Complete genome sequence of phototrophic betaproteobacterium Rubrivivax gelatinosus IL144.</title>
        <authorList>
            <person name="Nagashima S."/>
            <person name="Kamimura A."/>
            <person name="Shimizu T."/>
            <person name="Nakamura-isaki S."/>
            <person name="Aono E."/>
            <person name="Sakamoto K."/>
            <person name="Ichikawa N."/>
            <person name="Nakazawa H."/>
            <person name="Sekine M."/>
            <person name="Yamazaki S."/>
            <person name="Fujita N."/>
            <person name="Shimada K."/>
            <person name="Hanada S."/>
            <person name="Nagashima K.V.P."/>
        </authorList>
    </citation>
    <scope>NUCLEOTIDE SEQUENCE [LARGE SCALE GENOMIC DNA]</scope>
    <source>
        <strain evidence="7">NBRC 100245 / IL144</strain>
    </source>
</reference>
<dbReference type="GO" id="GO:0032993">
    <property type="term" value="C:protein-DNA complex"/>
    <property type="evidence" value="ECO:0007669"/>
    <property type="project" value="TreeGrafter"/>
</dbReference>
<feature type="domain" description="OmpR/PhoB-type" evidence="5">
    <location>
        <begin position="128"/>
        <end position="224"/>
    </location>
</feature>
<sequence>MRLLLIEDDALIARELQLRWRPRGWIVHAAATLAEADKLLAAGQAQGGLELVVLDLGLPDGDGLDWLKALRRQDRQLPVLALTARDRIADRVLGLQSGADDYLVKPFAPEELDARVQALARRGEQQRGDLLHFGRISWYGQEGMAYVDGQPLELSPREHEVLGLLIRRAPRLVPKRVLCDALAERNLEVGDTAVEVYVSRLRRRLQGSGSAIRTLRGFGYLLVPETALPPA</sequence>
<keyword evidence="1 3" id="KW-0238">DNA-binding</keyword>
<feature type="domain" description="Response regulatory" evidence="4">
    <location>
        <begin position="2"/>
        <end position="120"/>
    </location>
</feature>
<evidence type="ECO:0000256" key="2">
    <source>
        <dbReference type="PROSITE-ProRule" id="PRU00169"/>
    </source>
</evidence>
<dbReference type="GO" id="GO:0000976">
    <property type="term" value="F:transcription cis-regulatory region binding"/>
    <property type="evidence" value="ECO:0007669"/>
    <property type="project" value="TreeGrafter"/>
</dbReference>
<dbReference type="SMART" id="SM00448">
    <property type="entry name" value="REC"/>
    <property type="match status" value="1"/>
</dbReference>
<dbReference type="GO" id="GO:0006355">
    <property type="term" value="P:regulation of DNA-templated transcription"/>
    <property type="evidence" value="ECO:0007669"/>
    <property type="project" value="InterPro"/>
</dbReference>
<dbReference type="InterPro" id="IPR001867">
    <property type="entry name" value="OmpR/PhoB-type_DNA-bd"/>
</dbReference>
<dbReference type="AlphaFoldDB" id="I0HPY3"/>
<protein>
    <submittedName>
        <fullName evidence="6">Two-component response regulatory protein</fullName>
    </submittedName>
</protein>
<dbReference type="PANTHER" id="PTHR48111">
    <property type="entry name" value="REGULATOR OF RPOS"/>
    <property type="match status" value="1"/>
</dbReference>
<dbReference type="Gene3D" id="1.10.10.10">
    <property type="entry name" value="Winged helix-like DNA-binding domain superfamily/Winged helix DNA-binding domain"/>
    <property type="match status" value="1"/>
</dbReference>
<dbReference type="PROSITE" id="PS51755">
    <property type="entry name" value="OMPR_PHOB"/>
    <property type="match status" value="1"/>
</dbReference>
<dbReference type="InterPro" id="IPR016032">
    <property type="entry name" value="Sig_transdc_resp-reg_C-effctor"/>
</dbReference>
<dbReference type="SUPFAM" id="SSF46894">
    <property type="entry name" value="C-terminal effector domain of the bipartite response regulators"/>
    <property type="match status" value="1"/>
</dbReference>
<proteinExistence type="predicted"/>
<evidence type="ECO:0000313" key="7">
    <source>
        <dbReference type="Proteomes" id="UP000007883"/>
    </source>
</evidence>
<evidence type="ECO:0000259" key="5">
    <source>
        <dbReference type="PROSITE" id="PS51755"/>
    </source>
</evidence>
<dbReference type="Pfam" id="PF00072">
    <property type="entry name" value="Response_reg"/>
    <property type="match status" value="1"/>
</dbReference>
<accession>I0HPY3</accession>
<dbReference type="RefSeq" id="WP_014427934.1">
    <property type="nucleotide sequence ID" value="NC_017075.1"/>
</dbReference>
<dbReference type="InterPro" id="IPR001789">
    <property type="entry name" value="Sig_transdc_resp-reg_receiver"/>
</dbReference>
<dbReference type="HOGENOM" id="CLU_000445_30_1_4"/>
<dbReference type="InterPro" id="IPR011006">
    <property type="entry name" value="CheY-like_superfamily"/>
</dbReference>
<dbReference type="GO" id="GO:0000156">
    <property type="term" value="F:phosphorelay response regulator activity"/>
    <property type="evidence" value="ECO:0007669"/>
    <property type="project" value="TreeGrafter"/>
</dbReference>
<dbReference type="GO" id="GO:0005829">
    <property type="term" value="C:cytosol"/>
    <property type="evidence" value="ECO:0007669"/>
    <property type="project" value="TreeGrafter"/>
</dbReference>
<gene>
    <name evidence="6" type="ordered locus">RGE_17290</name>
</gene>
<evidence type="ECO:0000256" key="1">
    <source>
        <dbReference type="ARBA" id="ARBA00023125"/>
    </source>
</evidence>
<dbReference type="KEGG" id="rge:RGE_17290"/>
<name>I0HPY3_RUBGI</name>
<evidence type="ECO:0000313" key="6">
    <source>
        <dbReference type="EMBL" id="BAL95070.1"/>
    </source>
</evidence>
<dbReference type="eggNOG" id="COG0745">
    <property type="taxonomic scope" value="Bacteria"/>
</dbReference>
<dbReference type="SMART" id="SM00862">
    <property type="entry name" value="Trans_reg_C"/>
    <property type="match status" value="1"/>
</dbReference>
<dbReference type="Gene3D" id="3.40.50.2300">
    <property type="match status" value="1"/>
</dbReference>
<dbReference type="STRING" id="983917.RGE_17290"/>
<dbReference type="CDD" id="cd00383">
    <property type="entry name" value="trans_reg_C"/>
    <property type="match status" value="1"/>
</dbReference>
<dbReference type="SUPFAM" id="SSF52172">
    <property type="entry name" value="CheY-like"/>
    <property type="match status" value="1"/>
</dbReference>
<feature type="DNA-binding region" description="OmpR/PhoB-type" evidence="3">
    <location>
        <begin position="128"/>
        <end position="224"/>
    </location>
</feature>
<keyword evidence="7" id="KW-1185">Reference proteome</keyword>
<dbReference type="PANTHER" id="PTHR48111:SF36">
    <property type="entry name" value="TRANSCRIPTIONAL REGULATORY PROTEIN CUTR"/>
    <property type="match status" value="1"/>
</dbReference>
<keyword evidence="2" id="KW-0597">Phosphoprotein</keyword>
<dbReference type="Proteomes" id="UP000007883">
    <property type="component" value="Chromosome"/>
</dbReference>
<feature type="modified residue" description="4-aspartylphosphate" evidence="2">
    <location>
        <position position="55"/>
    </location>
</feature>
<dbReference type="InterPro" id="IPR039420">
    <property type="entry name" value="WalR-like"/>
</dbReference>